<feature type="domain" description="RanBP2-type" evidence="5">
    <location>
        <begin position="50"/>
        <end position="79"/>
    </location>
</feature>
<dbReference type="EMBL" id="CAJNNW010028307">
    <property type="protein sequence ID" value="CAE8695573.1"/>
    <property type="molecule type" value="Genomic_DNA"/>
</dbReference>
<feature type="domain" description="RanBP2-type" evidence="5">
    <location>
        <begin position="154"/>
        <end position="183"/>
    </location>
</feature>
<sequence>MRPGDWTCPSCNDHVFAKNDECRRCRTQRPEGAASVPGSVASRAPAQVARDGDWNCRGCGDLQFARNGTCRRCGQEKPSDAGLSPAVATAPVAVQGAKSDLRPGDWVCPRCNDHVFARNDNCRRCQTGRPSGADVAAIAAAAAVSNAALRGDIKPGDWHCPGCKDLQFARNTECRKCGTAKPLAGGHRGRSRSPRR</sequence>
<dbReference type="InterPro" id="IPR001876">
    <property type="entry name" value="Znf_RanBP2"/>
</dbReference>
<dbReference type="PANTHER" id="PTHR23111">
    <property type="entry name" value="ZINC FINGER PROTEIN"/>
    <property type="match status" value="1"/>
</dbReference>
<dbReference type="Gene3D" id="4.10.1060.10">
    <property type="entry name" value="Zinc finger, RanBP2-type"/>
    <property type="match status" value="4"/>
</dbReference>
<dbReference type="PANTHER" id="PTHR23111:SF40">
    <property type="entry name" value="RNA-BINDING PROTEIN INVOLVED IN HETEROCHROMATIN ASSEMBLY-RELATED"/>
    <property type="match status" value="1"/>
</dbReference>
<feature type="domain" description="RanBP2-type" evidence="5">
    <location>
        <begin position="102"/>
        <end position="131"/>
    </location>
</feature>
<gene>
    <name evidence="6" type="ORF">PGLA2088_LOCUS29418</name>
</gene>
<evidence type="ECO:0000313" key="6">
    <source>
        <dbReference type="EMBL" id="CAE8695573.1"/>
    </source>
</evidence>
<evidence type="ECO:0000256" key="2">
    <source>
        <dbReference type="ARBA" id="ARBA00022771"/>
    </source>
</evidence>
<dbReference type="SUPFAM" id="SSF90209">
    <property type="entry name" value="Ran binding protein zinc finger-like"/>
    <property type="match status" value="4"/>
</dbReference>
<keyword evidence="1" id="KW-0479">Metal-binding</keyword>
<evidence type="ECO:0000256" key="4">
    <source>
        <dbReference type="PROSITE-ProRule" id="PRU00322"/>
    </source>
</evidence>
<feature type="domain" description="RanBP2-type" evidence="5">
    <location>
        <begin position="2"/>
        <end position="31"/>
    </location>
</feature>
<keyword evidence="2 4" id="KW-0863">Zinc-finger</keyword>
<name>A0A813K5V1_POLGL</name>
<dbReference type="AlphaFoldDB" id="A0A813K5V1"/>
<reference evidence="6" key="1">
    <citation type="submission" date="2021-02" db="EMBL/GenBank/DDBJ databases">
        <authorList>
            <person name="Dougan E. K."/>
            <person name="Rhodes N."/>
            <person name="Thang M."/>
            <person name="Chan C."/>
        </authorList>
    </citation>
    <scope>NUCLEOTIDE SEQUENCE</scope>
</reference>
<dbReference type="SMART" id="SM00547">
    <property type="entry name" value="ZnF_RBZ"/>
    <property type="match status" value="4"/>
</dbReference>
<evidence type="ECO:0000256" key="1">
    <source>
        <dbReference type="ARBA" id="ARBA00022723"/>
    </source>
</evidence>
<dbReference type="GO" id="GO:0008270">
    <property type="term" value="F:zinc ion binding"/>
    <property type="evidence" value="ECO:0007669"/>
    <property type="project" value="UniProtKB-KW"/>
</dbReference>
<evidence type="ECO:0000313" key="7">
    <source>
        <dbReference type="Proteomes" id="UP000626109"/>
    </source>
</evidence>
<dbReference type="GO" id="GO:0003729">
    <property type="term" value="F:mRNA binding"/>
    <property type="evidence" value="ECO:0007669"/>
    <property type="project" value="TreeGrafter"/>
</dbReference>
<dbReference type="Proteomes" id="UP000626109">
    <property type="component" value="Unassembled WGS sequence"/>
</dbReference>
<organism evidence="6 7">
    <name type="scientific">Polarella glacialis</name>
    <name type="common">Dinoflagellate</name>
    <dbReference type="NCBI Taxonomy" id="89957"/>
    <lineage>
        <taxon>Eukaryota</taxon>
        <taxon>Sar</taxon>
        <taxon>Alveolata</taxon>
        <taxon>Dinophyceae</taxon>
        <taxon>Suessiales</taxon>
        <taxon>Suessiaceae</taxon>
        <taxon>Polarella</taxon>
    </lineage>
</organism>
<comment type="caution">
    <text evidence="6">The sequence shown here is derived from an EMBL/GenBank/DDBJ whole genome shotgun (WGS) entry which is preliminary data.</text>
</comment>
<evidence type="ECO:0000259" key="5">
    <source>
        <dbReference type="PROSITE" id="PS50199"/>
    </source>
</evidence>
<proteinExistence type="predicted"/>
<accession>A0A813K5V1</accession>
<dbReference type="InterPro" id="IPR036443">
    <property type="entry name" value="Znf_RanBP2_sf"/>
</dbReference>
<dbReference type="PROSITE" id="PS50199">
    <property type="entry name" value="ZF_RANBP2_2"/>
    <property type="match status" value="4"/>
</dbReference>
<keyword evidence="3" id="KW-0862">Zinc</keyword>
<evidence type="ECO:0000256" key="3">
    <source>
        <dbReference type="ARBA" id="ARBA00022833"/>
    </source>
</evidence>
<protein>
    <recommendedName>
        <fullName evidence="5">RanBP2-type domain-containing protein</fullName>
    </recommendedName>
</protein>